<dbReference type="InterPro" id="IPR004244">
    <property type="entry name" value="Transposase_22"/>
</dbReference>
<proteinExistence type="inferred from homology"/>
<dbReference type="InterPro" id="IPR042566">
    <property type="entry name" value="L1_C"/>
</dbReference>
<comment type="similarity">
    <text evidence="1">Belongs to the transposase 22 family.</text>
</comment>
<keyword evidence="5" id="KW-1185">Reference proteome</keyword>
<reference evidence="4 5" key="1">
    <citation type="journal article" date="2020" name="Nature">
        <title>Six reference-quality genomes reveal evolution of bat adaptations.</title>
        <authorList>
            <person name="Jebb D."/>
            <person name="Huang Z."/>
            <person name="Pippel M."/>
            <person name="Hughes G.M."/>
            <person name="Lavrichenko K."/>
            <person name="Devanna P."/>
            <person name="Winkler S."/>
            <person name="Jermiin L.S."/>
            <person name="Skirmuntt E.C."/>
            <person name="Katzourakis A."/>
            <person name="Burkitt-Gray L."/>
            <person name="Ray D.A."/>
            <person name="Sullivan K.A.M."/>
            <person name="Roscito J.G."/>
            <person name="Kirilenko B.M."/>
            <person name="Davalos L.M."/>
            <person name="Corthals A.P."/>
            <person name="Power M.L."/>
            <person name="Jones G."/>
            <person name="Ransome R.D."/>
            <person name="Dechmann D.K.N."/>
            <person name="Locatelli A.G."/>
            <person name="Puechmaille S.J."/>
            <person name="Fedrigo O."/>
            <person name="Jarvis E.D."/>
            <person name="Hiller M."/>
            <person name="Vernes S.C."/>
            <person name="Myers E.W."/>
            <person name="Teeling E.C."/>
        </authorList>
    </citation>
    <scope>NUCLEOTIDE SEQUENCE [LARGE SCALE GENOMIC DNA]</scope>
    <source>
        <strain evidence="4">MRouAeg1</strain>
        <tissue evidence="4">Muscle</tissue>
    </source>
</reference>
<accession>A0A7J8ILA4</accession>
<evidence type="ECO:0000259" key="2">
    <source>
        <dbReference type="Pfam" id="PF02994"/>
    </source>
</evidence>
<feature type="domain" description="L1 transposable element RRM" evidence="2">
    <location>
        <begin position="13"/>
        <end position="91"/>
    </location>
</feature>
<dbReference type="InterPro" id="IPR035300">
    <property type="entry name" value="L1_dsRBD"/>
</dbReference>
<dbReference type="Proteomes" id="UP000593571">
    <property type="component" value="Unassembled WGS sequence"/>
</dbReference>
<name>A0A7J8ILA4_ROUAE</name>
<gene>
    <name evidence="4" type="ORF">HJG63_010610</name>
</gene>
<dbReference type="InterPro" id="IPR043636">
    <property type="entry name" value="L1_RRM_dom"/>
</dbReference>
<dbReference type="FunFam" id="3.30.70.1820:FF:000002">
    <property type="entry name" value="LINE-1 retrotransposable element ORF1 protein"/>
    <property type="match status" value="1"/>
</dbReference>
<dbReference type="AlphaFoldDB" id="A0A7J8ILA4"/>
<dbReference type="Pfam" id="PF02994">
    <property type="entry name" value="Transposase_22"/>
    <property type="match status" value="1"/>
</dbReference>
<evidence type="ECO:0000259" key="3">
    <source>
        <dbReference type="Pfam" id="PF17490"/>
    </source>
</evidence>
<evidence type="ECO:0000256" key="1">
    <source>
        <dbReference type="ARBA" id="ARBA00061640"/>
    </source>
</evidence>
<dbReference type="Pfam" id="PF17490">
    <property type="entry name" value="Tnp_22_dsRBD"/>
    <property type="match status" value="1"/>
</dbReference>
<comment type="caution">
    <text evidence="4">The sequence shown here is derived from an EMBL/GenBank/DDBJ whole genome shotgun (WGS) entry which is preliminary data.</text>
</comment>
<organism evidence="4 5">
    <name type="scientific">Rousettus aegyptiacus</name>
    <name type="common">Egyptian fruit bat</name>
    <name type="synonym">Pteropus aegyptiacus</name>
    <dbReference type="NCBI Taxonomy" id="9407"/>
    <lineage>
        <taxon>Eukaryota</taxon>
        <taxon>Metazoa</taxon>
        <taxon>Chordata</taxon>
        <taxon>Craniata</taxon>
        <taxon>Vertebrata</taxon>
        <taxon>Euteleostomi</taxon>
        <taxon>Mammalia</taxon>
        <taxon>Eutheria</taxon>
        <taxon>Laurasiatheria</taxon>
        <taxon>Chiroptera</taxon>
        <taxon>Yinpterochiroptera</taxon>
        <taxon>Pteropodoidea</taxon>
        <taxon>Pteropodidae</taxon>
        <taxon>Rousettinae</taxon>
        <taxon>Rousettus</taxon>
    </lineage>
</organism>
<dbReference type="PANTHER" id="PTHR11505">
    <property type="entry name" value="L1 TRANSPOSABLE ELEMENT-RELATED"/>
    <property type="match status" value="1"/>
</dbReference>
<dbReference type="Gene3D" id="3.30.250.20">
    <property type="entry name" value="L1 transposable element, C-terminal domain"/>
    <property type="match status" value="1"/>
</dbReference>
<dbReference type="EMBL" id="JACASE010000003">
    <property type="protein sequence ID" value="KAF6485393.1"/>
    <property type="molecule type" value="Genomic_DNA"/>
</dbReference>
<feature type="domain" description="L1 transposable element dsRBD-like" evidence="3">
    <location>
        <begin position="94"/>
        <end position="133"/>
    </location>
</feature>
<evidence type="ECO:0000313" key="5">
    <source>
        <dbReference type="Proteomes" id="UP000593571"/>
    </source>
</evidence>
<evidence type="ECO:0000313" key="4">
    <source>
        <dbReference type="EMBL" id="KAF6485393.1"/>
    </source>
</evidence>
<dbReference type="Gene3D" id="3.30.70.1820">
    <property type="entry name" value="L1 transposable element, RRM domain"/>
    <property type="match status" value="1"/>
</dbReference>
<sequence>MDIIKGEEKEQGLVSIFRQIVHENFQNLRNELELRIQEVNRTSNYLNPKKPSSRHIVLKLSKVDNKDRILRAAREKKKVIYKGKPIRLSLDFSAQPLQTRKEWNQIFELLSKRNYQSRIMYPTKLSFKYEGEI</sequence>
<protein>
    <submittedName>
        <fullName evidence="4">Uncharacterized protein</fullName>
    </submittedName>
</protein>